<sequence length="68" mass="7239">MEYFLAVAQTGSITAAAHKLHMTQPPLSQAIAALERDLGVALLDRQPRGVELTEAGKVLAQDGRALLD</sequence>
<gene>
    <name evidence="6" type="ORF">ACFFFR_07345</name>
</gene>
<dbReference type="EMBL" id="JBHLUB010000029">
    <property type="protein sequence ID" value="MFC0582197.1"/>
    <property type="molecule type" value="Genomic_DNA"/>
</dbReference>
<dbReference type="InterPro" id="IPR036388">
    <property type="entry name" value="WH-like_DNA-bd_sf"/>
</dbReference>
<protein>
    <submittedName>
        <fullName evidence="6">LysR family transcriptional regulator</fullName>
    </submittedName>
</protein>
<proteinExistence type="inferred from homology"/>
<comment type="caution">
    <text evidence="6">The sequence shown here is derived from an EMBL/GenBank/DDBJ whole genome shotgun (WGS) entry which is preliminary data.</text>
</comment>
<feature type="domain" description="HTH lysR-type" evidence="5">
    <location>
        <begin position="1"/>
        <end position="53"/>
    </location>
</feature>
<dbReference type="PANTHER" id="PTHR30346">
    <property type="entry name" value="TRANSCRIPTIONAL DUAL REGULATOR HCAR-RELATED"/>
    <property type="match status" value="1"/>
</dbReference>
<organism evidence="6 7">
    <name type="scientific">Micrococcoides hystricis</name>
    <dbReference type="NCBI Taxonomy" id="1572761"/>
    <lineage>
        <taxon>Bacteria</taxon>
        <taxon>Bacillati</taxon>
        <taxon>Actinomycetota</taxon>
        <taxon>Actinomycetes</taxon>
        <taxon>Micrococcales</taxon>
        <taxon>Micrococcaceae</taxon>
        <taxon>Micrococcoides</taxon>
    </lineage>
</organism>
<dbReference type="SUPFAM" id="SSF46785">
    <property type="entry name" value="Winged helix' DNA-binding domain"/>
    <property type="match status" value="1"/>
</dbReference>
<dbReference type="PROSITE" id="PS50931">
    <property type="entry name" value="HTH_LYSR"/>
    <property type="match status" value="1"/>
</dbReference>
<dbReference type="PRINTS" id="PR00039">
    <property type="entry name" value="HTHLYSR"/>
</dbReference>
<dbReference type="Pfam" id="PF00126">
    <property type="entry name" value="HTH_1"/>
    <property type="match status" value="1"/>
</dbReference>
<keyword evidence="2" id="KW-0805">Transcription regulation</keyword>
<evidence type="ECO:0000256" key="4">
    <source>
        <dbReference type="ARBA" id="ARBA00023163"/>
    </source>
</evidence>
<comment type="similarity">
    <text evidence="1">Belongs to the LysR transcriptional regulatory family.</text>
</comment>
<dbReference type="Gene3D" id="1.10.10.10">
    <property type="entry name" value="Winged helix-like DNA-binding domain superfamily/Winged helix DNA-binding domain"/>
    <property type="match status" value="1"/>
</dbReference>
<accession>A0ABV6PCV7</accession>
<reference evidence="6 7" key="1">
    <citation type="submission" date="2024-09" db="EMBL/GenBank/DDBJ databases">
        <authorList>
            <person name="Sun Q."/>
            <person name="Mori K."/>
        </authorList>
    </citation>
    <scope>NUCLEOTIDE SEQUENCE [LARGE SCALE GENOMIC DNA]</scope>
    <source>
        <strain evidence="6 7">NCAIM B.02604</strain>
    </source>
</reference>
<keyword evidence="3" id="KW-0238">DNA-binding</keyword>
<evidence type="ECO:0000313" key="7">
    <source>
        <dbReference type="Proteomes" id="UP001589862"/>
    </source>
</evidence>
<evidence type="ECO:0000256" key="2">
    <source>
        <dbReference type="ARBA" id="ARBA00023015"/>
    </source>
</evidence>
<evidence type="ECO:0000256" key="1">
    <source>
        <dbReference type="ARBA" id="ARBA00009437"/>
    </source>
</evidence>
<dbReference type="InterPro" id="IPR000847">
    <property type="entry name" value="LysR_HTH_N"/>
</dbReference>
<keyword evidence="7" id="KW-1185">Reference proteome</keyword>
<dbReference type="PANTHER" id="PTHR30346:SF28">
    <property type="entry name" value="HTH-TYPE TRANSCRIPTIONAL REGULATOR CYNR"/>
    <property type="match status" value="1"/>
</dbReference>
<evidence type="ECO:0000256" key="3">
    <source>
        <dbReference type="ARBA" id="ARBA00023125"/>
    </source>
</evidence>
<evidence type="ECO:0000259" key="5">
    <source>
        <dbReference type="PROSITE" id="PS50931"/>
    </source>
</evidence>
<evidence type="ECO:0000313" key="6">
    <source>
        <dbReference type="EMBL" id="MFC0582197.1"/>
    </source>
</evidence>
<name>A0ABV6PCV7_9MICC</name>
<dbReference type="Proteomes" id="UP001589862">
    <property type="component" value="Unassembled WGS sequence"/>
</dbReference>
<dbReference type="InterPro" id="IPR036390">
    <property type="entry name" value="WH_DNA-bd_sf"/>
</dbReference>
<dbReference type="RefSeq" id="WP_377459178.1">
    <property type="nucleotide sequence ID" value="NZ_JBHLUB010000029.1"/>
</dbReference>
<keyword evidence="4" id="KW-0804">Transcription</keyword>